<sequence length="418" mass="44960">MELLVEAASEVPQGCFVSVRLGDNLKQRRFDKNSAKYHFPIPEEKRKARIDVYQLVGTCSVQVDPASSGMDEVKVISSDPKAEGMKLRVSSSSKELKAEDTAKQRREIETETKDAAVGYLAKHGIEQRLSECLRTLLRMKPEDPVEFMCKFLKAGVPGEGPQAPAPEKPAEKPAVNVLEPPAPPPKQEPEASRGDARAALMKSVREGGGDLIGAVEEESAASAPFTLRPSVGTWYMPLPLKTPAPAPMPKEEKSEAHPAPPMVSFGRKASMEMLVEAPAVGDWLMPSAGNLSLQGLGTSAAECCEAERLLTKALLEFGGELEGEYIPLSPTFAAHPGGASDSVKATLKSKNLLFDAADFSGRGVYVTEAEDVALWLNASKHLQILVNKSAKKQMIHKIDMVVSALQGPLCQDGYALSS</sequence>
<dbReference type="AlphaFoldDB" id="A0A812JVZ5"/>
<dbReference type="OrthoDB" id="432281at2759"/>
<dbReference type="CDD" id="cd22961">
    <property type="entry name" value="DD_TEX55-like"/>
    <property type="match status" value="1"/>
</dbReference>
<dbReference type="Proteomes" id="UP000604046">
    <property type="component" value="Unassembled WGS sequence"/>
</dbReference>
<accession>A0A812JVZ5</accession>
<dbReference type="GO" id="GO:0003824">
    <property type="term" value="F:catalytic activity"/>
    <property type="evidence" value="ECO:0007669"/>
    <property type="project" value="InterPro"/>
</dbReference>
<protein>
    <submittedName>
        <fullName evidence="2">Uncharacterized protein</fullName>
    </submittedName>
</protein>
<dbReference type="SUPFAM" id="SSF55931">
    <property type="entry name" value="Glutamine synthetase/guanido kinase"/>
    <property type="match status" value="1"/>
</dbReference>
<keyword evidence="3" id="KW-1185">Reference proteome</keyword>
<organism evidence="2 3">
    <name type="scientific">Symbiodinium natans</name>
    <dbReference type="NCBI Taxonomy" id="878477"/>
    <lineage>
        <taxon>Eukaryota</taxon>
        <taxon>Sar</taxon>
        <taxon>Alveolata</taxon>
        <taxon>Dinophyceae</taxon>
        <taxon>Suessiales</taxon>
        <taxon>Symbiodiniaceae</taxon>
        <taxon>Symbiodinium</taxon>
    </lineage>
</organism>
<evidence type="ECO:0000313" key="3">
    <source>
        <dbReference type="Proteomes" id="UP000604046"/>
    </source>
</evidence>
<dbReference type="Gene3D" id="1.20.890.10">
    <property type="entry name" value="cAMP-dependent protein kinase regulatory subunit, dimerization-anchoring domain"/>
    <property type="match status" value="1"/>
</dbReference>
<evidence type="ECO:0000313" key="2">
    <source>
        <dbReference type="EMBL" id="CAE7215008.1"/>
    </source>
</evidence>
<dbReference type="EMBL" id="CAJNDS010000524">
    <property type="protein sequence ID" value="CAE7215008.1"/>
    <property type="molecule type" value="Genomic_DNA"/>
</dbReference>
<dbReference type="Gene3D" id="3.30.590.10">
    <property type="entry name" value="Glutamine synthetase/guanido kinase, catalytic domain"/>
    <property type="match status" value="1"/>
</dbReference>
<gene>
    <name evidence="2" type="ORF">SNAT2548_LOCUS7505</name>
</gene>
<evidence type="ECO:0000256" key="1">
    <source>
        <dbReference type="SAM" id="MobiDB-lite"/>
    </source>
</evidence>
<proteinExistence type="predicted"/>
<dbReference type="SUPFAM" id="SSF47391">
    <property type="entry name" value="Dimerization-anchoring domain of cAMP-dependent PK regulatory subunit"/>
    <property type="match status" value="1"/>
</dbReference>
<feature type="region of interest" description="Disordered" evidence="1">
    <location>
        <begin position="158"/>
        <end position="196"/>
    </location>
</feature>
<reference evidence="2" key="1">
    <citation type="submission" date="2021-02" db="EMBL/GenBank/DDBJ databases">
        <authorList>
            <person name="Dougan E. K."/>
            <person name="Rhodes N."/>
            <person name="Thang M."/>
            <person name="Chan C."/>
        </authorList>
    </citation>
    <scope>NUCLEOTIDE SEQUENCE</scope>
</reference>
<feature type="compositionally biased region" description="Basic and acidic residues" evidence="1">
    <location>
        <begin position="187"/>
        <end position="196"/>
    </location>
</feature>
<comment type="caution">
    <text evidence="2">The sequence shown here is derived from an EMBL/GenBank/DDBJ whole genome shotgun (WGS) entry which is preliminary data.</text>
</comment>
<name>A0A812JVZ5_9DINO</name>
<dbReference type="InterPro" id="IPR014746">
    <property type="entry name" value="Gln_synth/guanido_kin_cat_dom"/>
</dbReference>